<dbReference type="Gene3D" id="3.30.720.110">
    <property type="match status" value="1"/>
</dbReference>
<protein>
    <submittedName>
        <fullName evidence="2">Glyoxalase</fullName>
    </submittedName>
</protein>
<dbReference type="Proteomes" id="UP000075583">
    <property type="component" value="Unassembled WGS sequence"/>
</dbReference>
<dbReference type="STRING" id="279360.MB14_08940"/>
<comment type="caution">
    <text evidence="2">The sequence shown here is derived from an EMBL/GenBank/DDBJ whole genome shotgun (WGS) entry which is preliminary data.</text>
</comment>
<dbReference type="EMBL" id="LQZQ01000049">
    <property type="protein sequence ID" value="KYG72164.1"/>
    <property type="molecule type" value="Genomic_DNA"/>
</dbReference>
<evidence type="ECO:0000259" key="1">
    <source>
        <dbReference type="Pfam" id="PF00903"/>
    </source>
</evidence>
<keyword evidence="3" id="KW-1185">Reference proteome</keyword>
<dbReference type="AlphaFoldDB" id="A0A150X0B1"/>
<dbReference type="InterPro" id="IPR004360">
    <property type="entry name" value="Glyas_Fos-R_dOase_dom"/>
</dbReference>
<organism evidence="2 3">
    <name type="scientific">Roseivirga ehrenbergii (strain DSM 102268 / JCM 13514 / KCTC 12282 / NCIMB 14502 / KMM 6017)</name>
    <dbReference type="NCBI Taxonomy" id="279360"/>
    <lineage>
        <taxon>Bacteria</taxon>
        <taxon>Pseudomonadati</taxon>
        <taxon>Bacteroidota</taxon>
        <taxon>Cytophagia</taxon>
        <taxon>Cytophagales</taxon>
        <taxon>Roseivirgaceae</taxon>
        <taxon>Roseivirga</taxon>
    </lineage>
</organism>
<gene>
    <name evidence="2" type="ORF">MB14_08940</name>
</gene>
<dbReference type="RefSeq" id="WP_062593167.1">
    <property type="nucleotide sequence ID" value="NZ_LQZQ01000049.1"/>
</dbReference>
<accession>A0A150X0B1</accession>
<dbReference type="Pfam" id="PF00903">
    <property type="entry name" value="Glyoxalase"/>
    <property type="match status" value="1"/>
</dbReference>
<dbReference type="CDD" id="cd07246">
    <property type="entry name" value="VOC_like"/>
    <property type="match status" value="1"/>
</dbReference>
<sequence length="124" mass="13818">MKIPQGHQSVMPYLILPEAESFSEFAKQVFDAKVSLTRLREDEKTIMHSELIIGNSTIMFAGATEQFSPQTANLFVYVDNADETYKKALDNGASSVMGLSNQDYGRTCGVLDPFGNTWWITSVK</sequence>
<dbReference type="SUPFAM" id="SSF54593">
    <property type="entry name" value="Glyoxalase/Bleomycin resistance protein/Dihydroxybiphenyl dioxygenase"/>
    <property type="match status" value="1"/>
</dbReference>
<dbReference type="InterPro" id="IPR029068">
    <property type="entry name" value="Glyas_Bleomycin-R_OHBP_Dase"/>
</dbReference>
<evidence type="ECO:0000313" key="3">
    <source>
        <dbReference type="Proteomes" id="UP000075583"/>
    </source>
</evidence>
<evidence type="ECO:0000313" key="2">
    <source>
        <dbReference type="EMBL" id="KYG72164.1"/>
    </source>
</evidence>
<name>A0A150X0B1_ROSEK</name>
<reference evidence="2" key="1">
    <citation type="submission" date="2016-01" db="EMBL/GenBank/DDBJ databases">
        <title>Genome sequencing of Roseivirga ehrenbergii KMM 6017.</title>
        <authorList>
            <person name="Selvaratnam C."/>
            <person name="Thevarajoo S."/>
            <person name="Goh K.M."/>
            <person name="Ee R."/>
            <person name="Chan K.-G."/>
            <person name="Chong C.S."/>
        </authorList>
    </citation>
    <scope>NUCLEOTIDE SEQUENCE [LARGE SCALE GENOMIC DNA]</scope>
    <source>
        <strain evidence="2">KMM 6017</strain>
    </source>
</reference>
<dbReference type="Gene3D" id="3.30.720.120">
    <property type="match status" value="1"/>
</dbReference>
<dbReference type="PANTHER" id="PTHR34109">
    <property type="entry name" value="BNAUNNG04460D PROTEIN-RELATED"/>
    <property type="match status" value="1"/>
</dbReference>
<dbReference type="PANTHER" id="PTHR34109:SF1">
    <property type="entry name" value="VOC DOMAIN-CONTAINING PROTEIN"/>
    <property type="match status" value="1"/>
</dbReference>
<dbReference type="OrthoDB" id="9795306at2"/>
<feature type="domain" description="Glyoxalase/fosfomycin resistance/dioxygenase" evidence="1">
    <location>
        <begin position="24"/>
        <end position="120"/>
    </location>
</feature>
<proteinExistence type="predicted"/>